<dbReference type="GO" id="GO:0042597">
    <property type="term" value="C:periplasmic space"/>
    <property type="evidence" value="ECO:0007669"/>
    <property type="project" value="TreeGrafter"/>
</dbReference>
<dbReference type="EMBL" id="CAMAPC010000015">
    <property type="protein sequence ID" value="CAH9063370.1"/>
    <property type="molecule type" value="Genomic_DNA"/>
</dbReference>
<dbReference type="GO" id="GO:0006515">
    <property type="term" value="P:protein quality control for misfolded or incompletely synthesized proteins"/>
    <property type="evidence" value="ECO:0007669"/>
    <property type="project" value="TreeGrafter"/>
</dbReference>
<dbReference type="InterPro" id="IPR009003">
    <property type="entry name" value="Peptidase_S1_PA"/>
</dbReference>
<dbReference type="Pfam" id="PF13180">
    <property type="entry name" value="PDZ_2"/>
    <property type="match status" value="1"/>
</dbReference>
<evidence type="ECO:0000256" key="1">
    <source>
        <dbReference type="ARBA" id="ARBA00010541"/>
    </source>
</evidence>
<keyword evidence="8" id="KW-1185">Reference proteome</keyword>
<dbReference type="AlphaFoldDB" id="A0A9W4R1Z4"/>
<dbReference type="PANTHER" id="PTHR22939">
    <property type="entry name" value="SERINE PROTEASE FAMILY S1C HTRA-RELATED"/>
    <property type="match status" value="1"/>
</dbReference>
<protein>
    <submittedName>
        <fullName evidence="7">Serine endoprotease DegS</fullName>
        <ecNumber evidence="7">3.4.21.107</ecNumber>
    </submittedName>
</protein>
<evidence type="ECO:0000313" key="7">
    <source>
        <dbReference type="EMBL" id="CAH9063370.1"/>
    </source>
</evidence>
<feature type="transmembrane region" description="Helical" evidence="5">
    <location>
        <begin position="27"/>
        <end position="48"/>
    </location>
</feature>
<comment type="caution">
    <text evidence="7">The sequence shown here is derived from an EMBL/GenBank/DDBJ whole genome shotgun (WGS) entry which is preliminary data.</text>
</comment>
<feature type="domain" description="PDZ" evidence="6">
    <location>
        <begin position="283"/>
        <end position="366"/>
    </location>
</feature>
<evidence type="ECO:0000256" key="2">
    <source>
        <dbReference type="ARBA" id="ARBA00022670"/>
    </source>
</evidence>
<dbReference type="Gene3D" id="2.40.10.10">
    <property type="entry name" value="Trypsin-like serine proteases"/>
    <property type="match status" value="2"/>
</dbReference>
<evidence type="ECO:0000256" key="4">
    <source>
        <dbReference type="ARBA" id="ARBA00022825"/>
    </source>
</evidence>
<keyword evidence="4" id="KW-0720">Serine protease</keyword>
<sequence length="383" mass="41949">MALAAVFFFVHDKPLRTIKTALVLKLIRFLLPPLFAGLCIAFLIIWFSPNLKSTILPKFDVTSHYTSNHMSFADAVEQAAPAVVTIFSESISSVPRYMRTNTTQELGSGVLMSHDGYILTNYHVVNDADQIMVILTDGRRFNDVQVIGFDTITDLALLKINAQHLPVIPIDDNFSPRVGDIVLAIGNPLNLGQTITQGVVSATGKQTLTDSPYNNLLQMDAAVNVGNSGGALVNSNGVLVGITSAQFRTRYNIDIQGISFAVPYKLAKEVMQKLILDGRVVRGYLGFRGAAVDSTGKEVTDLYTRIVGLRVSDLDPLGPAWQAGMQEHDIIVKVAGEPVTNPQRTLKFIGNTRPGTRLEFEVYRGDELRTFTLIVAELETRAN</sequence>
<proteinExistence type="inferred from homology"/>
<keyword evidence="5" id="KW-0472">Membrane</keyword>
<keyword evidence="5" id="KW-0812">Transmembrane</keyword>
<evidence type="ECO:0000256" key="3">
    <source>
        <dbReference type="ARBA" id="ARBA00022801"/>
    </source>
</evidence>
<keyword evidence="2" id="KW-0645">Protease</keyword>
<dbReference type="Pfam" id="PF13365">
    <property type="entry name" value="Trypsin_2"/>
    <property type="match status" value="1"/>
</dbReference>
<dbReference type="InterPro" id="IPR001478">
    <property type="entry name" value="PDZ"/>
</dbReference>
<dbReference type="GO" id="GO:0004252">
    <property type="term" value="F:serine-type endopeptidase activity"/>
    <property type="evidence" value="ECO:0007669"/>
    <property type="project" value="InterPro"/>
</dbReference>
<evidence type="ECO:0000259" key="6">
    <source>
        <dbReference type="SMART" id="SM00228"/>
    </source>
</evidence>
<dbReference type="InterPro" id="IPR043504">
    <property type="entry name" value="Peptidase_S1_PA_chymotrypsin"/>
</dbReference>
<accession>A0A9W4R1Z4</accession>
<dbReference type="InterPro" id="IPR036034">
    <property type="entry name" value="PDZ_sf"/>
</dbReference>
<dbReference type="EC" id="3.4.21.107" evidence="7"/>
<keyword evidence="3 7" id="KW-0378">Hydrolase</keyword>
<gene>
    <name evidence="7" type="primary">degS</name>
    <name evidence="7" type="ORF">PSECIP111854_03210</name>
</gene>
<dbReference type="Proteomes" id="UP001152467">
    <property type="component" value="Unassembled WGS sequence"/>
</dbReference>
<evidence type="ECO:0000256" key="5">
    <source>
        <dbReference type="SAM" id="Phobius"/>
    </source>
</evidence>
<dbReference type="PRINTS" id="PR00834">
    <property type="entry name" value="PROTEASES2C"/>
</dbReference>
<organism evidence="7 8">
    <name type="scientific">Pseudoalteromonas holothuriae</name>
    <dbReference type="NCBI Taxonomy" id="2963714"/>
    <lineage>
        <taxon>Bacteria</taxon>
        <taxon>Pseudomonadati</taxon>
        <taxon>Pseudomonadota</taxon>
        <taxon>Gammaproteobacteria</taxon>
        <taxon>Alteromonadales</taxon>
        <taxon>Pseudoalteromonadaceae</taxon>
        <taxon>Pseudoalteromonas</taxon>
    </lineage>
</organism>
<dbReference type="Gene3D" id="2.30.42.10">
    <property type="match status" value="1"/>
</dbReference>
<dbReference type="SMART" id="SM00228">
    <property type="entry name" value="PDZ"/>
    <property type="match status" value="1"/>
</dbReference>
<dbReference type="SUPFAM" id="SSF50156">
    <property type="entry name" value="PDZ domain-like"/>
    <property type="match status" value="1"/>
</dbReference>
<comment type="similarity">
    <text evidence="1">Belongs to the peptidase S1C family.</text>
</comment>
<keyword evidence="5" id="KW-1133">Transmembrane helix</keyword>
<name>A0A9W4R1Z4_9GAMM</name>
<dbReference type="PANTHER" id="PTHR22939:SF101">
    <property type="entry name" value="PERIPLASMIC PH-DEPENDENT SERINE ENDOPROTEASE DEGQ"/>
    <property type="match status" value="1"/>
</dbReference>
<reference evidence="7" key="1">
    <citation type="submission" date="2022-07" db="EMBL/GenBank/DDBJ databases">
        <authorList>
            <person name="Criscuolo A."/>
        </authorList>
    </citation>
    <scope>NUCLEOTIDE SEQUENCE</scope>
    <source>
        <strain evidence="7">CIP111854</strain>
    </source>
</reference>
<dbReference type="InterPro" id="IPR001940">
    <property type="entry name" value="Peptidase_S1C"/>
</dbReference>
<dbReference type="SUPFAM" id="SSF50494">
    <property type="entry name" value="Trypsin-like serine proteases"/>
    <property type="match status" value="1"/>
</dbReference>
<evidence type="ECO:0000313" key="8">
    <source>
        <dbReference type="Proteomes" id="UP001152467"/>
    </source>
</evidence>